<keyword evidence="3" id="KW-1185">Reference proteome</keyword>
<reference evidence="2" key="1">
    <citation type="journal article" date="2019" name="Environ. Microbiol.">
        <title>Fungal ecological strategies reflected in gene transcription - a case study of two litter decomposers.</title>
        <authorList>
            <person name="Barbi F."/>
            <person name="Kohler A."/>
            <person name="Barry K."/>
            <person name="Baskaran P."/>
            <person name="Daum C."/>
            <person name="Fauchery L."/>
            <person name="Ihrmark K."/>
            <person name="Kuo A."/>
            <person name="LaButti K."/>
            <person name="Lipzen A."/>
            <person name="Morin E."/>
            <person name="Grigoriev I.V."/>
            <person name="Henrissat B."/>
            <person name="Lindahl B."/>
            <person name="Martin F."/>
        </authorList>
    </citation>
    <scope>NUCLEOTIDE SEQUENCE</scope>
    <source>
        <strain evidence="2">JB14</strain>
    </source>
</reference>
<sequence>MQLLPKTVSISAGDRARVTHANDKVIKELTKLDVDTRLELNHNIMKANGERRKKNLAHAQNSSKPASSPMASLITIATSDLEMIRKNPTCFDTLKWFFTNPLFLWFEQKNKRDKERESREAED</sequence>
<evidence type="ECO:0000313" key="2">
    <source>
        <dbReference type="EMBL" id="KAE9389457.1"/>
    </source>
</evidence>
<proteinExistence type="predicted"/>
<protein>
    <submittedName>
        <fullName evidence="2">Uncharacterized protein</fullName>
    </submittedName>
</protein>
<evidence type="ECO:0000313" key="3">
    <source>
        <dbReference type="Proteomes" id="UP000799118"/>
    </source>
</evidence>
<dbReference type="AlphaFoldDB" id="A0A6A4GWK5"/>
<organism evidence="2 3">
    <name type="scientific">Gymnopus androsaceus JB14</name>
    <dbReference type="NCBI Taxonomy" id="1447944"/>
    <lineage>
        <taxon>Eukaryota</taxon>
        <taxon>Fungi</taxon>
        <taxon>Dikarya</taxon>
        <taxon>Basidiomycota</taxon>
        <taxon>Agaricomycotina</taxon>
        <taxon>Agaricomycetes</taxon>
        <taxon>Agaricomycetidae</taxon>
        <taxon>Agaricales</taxon>
        <taxon>Marasmiineae</taxon>
        <taxon>Omphalotaceae</taxon>
        <taxon>Gymnopus</taxon>
    </lineage>
</organism>
<gene>
    <name evidence="2" type="ORF">BT96DRAFT_834882</name>
</gene>
<feature type="region of interest" description="Disordered" evidence="1">
    <location>
        <begin position="47"/>
        <end position="71"/>
    </location>
</feature>
<dbReference type="OrthoDB" id="10347882at2759"/>
<dbReference type="Proteomes" id="UP000799118">
    <property type="component" value="Unassembled WGS sequence"/>
</dbReference>
<name>A0A6A4GWK5_9AGAR</name>
<feature type="compositionally biased region" description="Polar residues" evidence="1">
    <location>
        <begin position="58"/>
        <end position="71"/>
    </location>
</feature>
<accession>A0A6A4GWK5</accession>
<feature type="non-terminal residue" evidence="2">
    <location>
        <position position="123"/>
    </location>
</feature>
<evidence type="ECO:0000256" key="1">
    <source>
        <dbReference type="SAM" id="MobiDB-lite"/>
    </source>
</evidence>
<dbReference type="EMBL" id="ML769696">
    <property type="protein sequence ID" value="KAE9389457.1"/>
    <property type="molecule type" value="Genomic_DNA"/>
</dbReference>